<proteinExistence type="predicted"/>
<dbReference type="Gene3D" id="3.40.630.30">
    <property type="match status" value="1"/>
</dbReference>
<dbReference type="Proteomes" id="UP000518288">
    <property type="component" value="Unassembled WGS sequence"/>
</dbReference>
<evidence type="ECO:0000313" key="3">
    <source>
        <dbReference type="EMBL" id="NYG34530.1"/>
    </source>
</evidence>
<accession>A0A7Y9UL92</accession>
<dbReference type="EMBL" id="JACCFH010000001">
    <property type="protein sequence ID" value="NYG34530.1"/>
    <property type="molecule type" value="Genomic_DNA"/>
</dbReference>
<sequence>MPTDFHDLTARLISVYSKRLALRPVCLSDTWPLFDATRNPAFNQHLLWDQPGSEWEVYRRVESVIEATRTGKMASVSAVLKETGAWVSLFRFQPAGAGEAEGTLEMGLWTHARYWHGRISLELGRMCVDAAFQQSGVERLVGITSTDNRASQQLMELVGLHLRGEALRDSESGAARPSLVFEVDRASWQRQRRAQAFAAYEDAEPSPGRSTSVASGTPSSAAWWATMTTRSAASAQSSSLSST</sequence>
<dbReference type="InterPro" id="IPR000182">
    <property type="entry name" value="GNAT_dom"/>
</dbReference>
<name>A0A7Y9UL92_9BURK</name>
<feature type="domain" description="N-acetyltransferase" evidence="2">
    <location>
        <begin position="19"/>
        <end position="160"/>
    </location>
</feature>
<dbReference type="GO" id="GO:0016747">
    <property type="term" value="F:acyltransferase activity, transferring groups other than amino-acyl groups"/>
    <property type="evidence" value="ECO:0007669"/>
    <property type="project" value="InterPro"/>
</dbReference>
<evidence type="ECO:0000259" key="2">
    <source>
        <dbReference type="Pfam" id="PF13302"/>
    </source>
</evidence>
<reference evidence="3 4" key="1">
    <citation type="submission" date="2020-07" db="EMBL/GenBank/DDBJ databases">
        <title>Genomic Encyclopedia of Archaeal and Bacterial Type Strains, Phase II (KMG-II): from individual species to whole genera.</title>
        <authorList>
            <person name="Goeker M."/>
        </authorList>
    </citation>
    <scope>NUCLEOTIDE SEQUENCE [LARGE SCALE GENOMIC DNA]</scope>
    <source>
        <strain evidence="3 4">DSM 21226</strain>
    </source>
</reference>
<dbReference type="Pfam" id="PF13302">
    <property type="entry name" value="Acetyltransf_3"/>
    <property type="match status" value="1"/>
</dbReference>
<dbReference type="AlphaFoldDB" id="A0A7Y9UL92"/>
<feature type="region of interest" description="Disordered" evidence="1">
    <location>
        <begin position="199"/>
        <end position="219"/>
    </location>
</feature>
<evidence type="ECO:0000313" key="4">
    <source>
        <dbReference type="Proteomes" id="UP000518288"/>
    </source>
</evidence>
<gene>
    <name evidence="3" type="ORF">BDD16_003516</name>
</gene>
<dbReference type="PANTHER" id="PTHR43792">
    <property type="entry name" value="GNAT FAMILY, PUTATIVE (AFU_ORTHOLOGUE AFUA_3G00765)-RELATED-RELATED"/>
    <property type="match status" value="1"/>
</dbReference>
<dbReference type="InterPro" id="IPR016181">
    <property type="entry name" value="Acyl_CoA_acyltransferase"/>
</dbReference>
<dbReference type="SUPFAM" id="SSF55729">
    <property type="entry name" value="Acyl-CoA N-acyltransferases (Nat)"/>
    <property type="match status" value="1"/>
</dbReference>
<keyword evidence="3" id="KW-0808">Transferase</keyword>
<evidence type="ECO:0000256" key="1">
    <source>
        <dbReference type="SAM" id="MobiDB-lite"/>
    </source>
</evidence>
<dbReference type="InterPro" id="IPR051531">
    <property type="entry name" value="N-acetyltransferase"/>
</dbReference>
<keyword evidence="4" id="KW-1185">Reference proteome</keyword>
<comment type="caution">
    <text evidence="3">The sequence shown here is derived from an EMBL/GenBank/DDBJ whole genome shotgun (WGS) entry which is preliminary data.</text>
</comment>
<dbReference type="PANTHER" id="PTHR43792:SF16">
    <property type="entry name" value="N-ACETYLTRANSFERASE DOMAIN-CONTAINING PROTEIN"/>
    <property type="match status" value="1"/>
</dbReference>
<organism evidence="3 4">
    <name type="scientific">Sphaerotilus montanus</name>
    <dbReference type="NCBI Taxonomy" id="522889"/>
    <lineage>
        <taxon>Bacteria</taxon>
        <taxon>Pseudomonadati</taxon>
        <taxon>Pseudomonadota</taxon>
        <taxon>Betaproteobacteria</taxon>
        <taxon>Burkholderiales</taxon>
        <taxon>Sphaerotilaceae</taxon>
        <taxon>Sphaerotilus</taxon>
    </lineage>
</organism>
<protein>
    <submittedName>
        <fullName evidence="3">RimJ/RimL family protein N-acetyltransferase</fullName>
    </submittedName>
</protein>